<dbReference type="RefSeq" id="WP_263047075.1">
    <property type="nucleotide sequence ID" value="NZ_CP106738.1"/>
</dbReference>
<dbReference type="Pfam" id="PF00171">
    <property type="entry name" value="Aldedh"/>
    <property type="match status" value="1"/>
</dbReference>
<dbReference type="InterPro" id="IPR016163">
    <property type="entry name" value="Ald_DH_C"/>
</dbReference>
<dbReference type="InterPro" id="IPR016161">
    <property type="entry name" value="Ald_DH/histidinol_DH"/>
</dbReference>
<accession>A0ABY6D7B9</accession>
<dbReference type="InterPro" id="IPR015590">
    <property type="entry name" value="Aldehyde_DH_dom"/>
</dbReference>
<protein>
    <submittedName>
        <fullName evidence="3">Aldehyde dehydrogenase family protein</fullName>
    </submittedName>
</protein>
<keyword evidence="1" id="KW-0560">Oxidoreductase</keyword>
<keyword evidence="4" id="KW-1185">Reference proteome</keyword>
<proteinExistence type="predicted"/>
<dbReference type="Gene3D" id="3.40.309.10">
    <property type="entry name" value="Aldehyde Dehydrogenase, Chain A, domain 2"/>
    <property type="match status" value="1"/>
</dbReference>
<dbReference type="InterPro" id="IPR016162">
    <property type="entry name" value="Ald_DH_N"/>
</dbReference>
<evidence type="ECO:0000313" key="4">
    <source>
        <dbReference type="Proteomes" id="UP001064087"/>
    </source>
</evidence>
<name>A0ABY6D7B9_9RHOB</name>
<organism evidence="3 4">
    <name type="scientific">Roseovarius pelagicus</name>
    <dbReference type="NCBI Taxonomy" id="2980108"/>
    <lineage>
        <taxon>Bacteria</taxon>
        <taxon>Pseudomonadati</taxon>
        <taxon>Pseudomonadota</taxon>
        <taxon>Alphaproteobacteria</taxon>
        <taxon>Rhodobacterales</taxon>
        <taxon>Roseobacteraceae</taxon>
        <taxon>Roseovarius</taxon>
    </lineage>
</organism>
<sequence length="376" mass="39937">MTRLNYIDGAWVPGVAEVENINPSDLSDIVGVYARADAAQTQDAIAAARAALPEWRATTPQTRADALDFVGSELLARREDLGRLLAREQGKILSEAIGEVTRAGQVFKFYAQESLRVAGDLVTSVRPGVIADVRYEPVGVVGLVTPWNFPVAIPAWKAAPALAYGNTVVMKPAELTPAMAWELTEILSRSGLPDGVFNLVMGRGSEAGTAMCASDQVDALSFTGSVATGQSVREAVTARGGKLQQEMGGKSPLIVLDDADLANATDCAINGSVISTGQRCTSNTRIIATPGIHDQLLAAMVERTRALRAGHALDEKSDLGPVVDEKQLRVNKSYLDIARKEGAEIMCGGECIERETKGFFMSPAVVGGANNQMRHC</sequence>
<evidence type="ECO:0000259" key="2">
    <source>
        <dbReference type="Pfam" id="PF00171"/>
    </source>
</evidence>
<dbReference type="EMBL" id="CP106738">
    <property type="protein sequence ID" value="UXX82037.1"/>
    <property type="molecule type" value="Genomic_DNA"/>
</dbReference>
<feature type="domain" description="Aldehyde dehydrogenase" evidence="2">
    <location>
        <begin position="11"/>
        <end position="374"/>
    </location>
</feature>
<dbReference type="Gene3D" id="3.40.605.10">
    <property type="entry name" value="Aldehyde Dehydrogenase, Chain A, domain 1"/>
    <property type="match status" value="1"/>
</dbReference>
<evidence type="ECO:0000256" key="1">
    <source>
        <dbReference type="ARBA" id="ARBA00023002"/>
    </source>
</evidence>
<reference evidence="3" key="1">
    <citation type="submission" date="2022-10" db="EMBL/GenBank/DDBJ databases">
        <title>Roseovarius pelagicus sp. nov., isolated from Arctic seawater.</title>
        <authorList>
            <person name="Hong Y.W."/>
            <person name="Hwang C.Y."/>
        </authorList>
    </citation>
    <scope>NUCLEOTIDE SEQUENCE</scope>
    <source>
        <strain evidence="3">HL-MP18</strain>
    </source>
</reference>
<gene>
    <name evidence="3" type="ORF">N7U68_13075</name>
</gene>
<dbReference type="Proteomes" id="UP001064087">
    <property type="component" value="Chromosome"/>
</dbReference>
<dbReference type="PANTHER" id="PTHR11699">
    <property type="entry name" value="ALDEHYDE DEHYDROGENASE-RELATED"/>
    <property type="match status" value="1"/>
</dbReference>
<dbReference type="SUPFAM" id="SSF53720">
    <property type="entry name" value="ALDH-like"/>
    <property type="match status" value="1"/>
</dbReference>
<evidence type="ECO:0000313" key="3">
    <source>
        <dbReference type="EMBL" id="UXX82037.1"/>
    </source>
</evidence>